<dbReference type="GO" id="GO:0051301">
    <property type="term" value="P:cell division"/>
    <property type="evidence" value="ECO:0007669"/>
    <property type="project" value="UniProtKB-KW"/>
</dbReference>
<evidence type="ECO:0000256" key="3">
    <source>
        <dbReference type="ARBA" id="ARBA00023134"/>
    </source>
</evidence>
<dbReference type="Gene3D" id="3.30.1330.20">
    <property type="entry name" value="Tubulin/FtsZ, C-terminal domain"/>
    <property type="match status" value="1"/>
</dbReference>
<dbReference type="Proteomes" id="UP001054854">
    <property type="component" value="Unassembled WGS sequence"/>
</dbReference>
<dbReference type="SUPFAM" id="SSF55307">
    <property type="entry name" value="Tubulin C-terminal domain-like"/>
    <property type="match status" value="1"/>
</dbReference>
<keyword evidence="2 5" id="KW-0547">Nucleotide-binding</keyword>
<accession>A0ABQ3U0B2</accession>
<dbReference type="InterPro" id="IPR037103">
    <property type="entry name" value="Tubulin/FtsZ-like_C"/>
</dbReference>
<keyword evidence="4 5" id="KW-0717">Septation</keyword>
<evidence type="ECO:0000313" key="11">
    <source>
        <dbReference type="EMBL" id="GHJ29058.1"/>
    </source>
</evidence>
<dbReference type="InterPro" id="IPR018316">
    <property type="entry name" value="Tubulin/FtsZ_2-layer-sand-dom"/>
</dbReference>
<dbReference type="Pfam" id="PF12327">
    <property type="entry name" value="FtsZ_C"/>
    <property type="match status" value="1"/>
</dbReference>
<protein>
    <recommendedName>
        <fullName evidence="5 6">Cell division protein FtsZ</fullName>
    </recommendedName>
</protein>
<feature type="binding site" evidence="5">
    <location>
        <position position="184"/>
    </location>
    <ligand>
        <name>GTP</name>
        <dbReference type="ChEBI" id="CHEBI:37565"/>
    </ligand>
</feature>
<dbReference type="InterPro" id="IPR000158">
    <property type="entry name" value="Cell_div_FtsZ"/>
</dbReference>
<keyword evidence="12" id="KW-1185">Reference proteome</keyword>
<reference evidence="11" key="1">
    <citation type="submission" date="2024-05" db="EMBL/GenBank/DDBJ databases">
        <title>Whole genome shotgun sequence of Streptomyces hygroscopicus NBRC 113678.</title>
        <authorList>
            <person name="Komaki H."/>
            <person name="Tamura T."/>
        </authorList>
    </citation>
    <scope>NUCLEOTIDE SEQUENCE</scope>
    <source>
        <strain evidence="11">N11-34</strain>
    </source>
</reference>
<proteinExistence type="inferred from homology"/>
<feature type="binding site" evidence="5">
    <location>
        <begin position="105"/>
        <end position="107"/>
    </location>
    <ligand>
        <name>GTP</name>
        <dbReference type="ChEBI" id="CHEBI:37565"/>
    </ligand>
</feature>
<evidence type="ECO:0000256" key="8">
    <source>
        <dbReference type="SAM" id="MobiDB-lite"/>
    </source>
</evidence>
<dbReference type="PRINTS" id="PR00423">
    <property type="entry name" value="CELLDVISFTSZ"/>
</dbReference>
<dbReference type="GeneID" id="89482092"/>
<sequence>MAAPQNYLAVIKVVGIGGGGVNAINRMIEVGLKGVEFIAINTDAQALLMSDADVKLDVGRELTRGLGAGANPDVGRKAAEDHREEIEEVLKGADMVFVTAGEGGGTGTGGAPVVANIARSLGALTIGVVTRPFTFEGRRRANQAEDGIAGLRDEVDTLIVIPNDRLLSISDRQVSVLDAFKSADQVLLSGVQGITDLITTPGLINLDFADVKSVMSEAGSALMGIGSARGDDRAVAAAEMAISSPLLEASIDGARGVLLSISGGSDLGLFEINEAAQLVSEAAHPEANIIFGAVIDDALGDEVRVTVIAAGFDGGQPPAKNRDKVLGSYSGSRDESSGTSASSPSSRSENSRPSFGGLGSVTPREEEPAPADPAPVAEVPPPPAPTPHPQVPPARPYSDSQAEELDVPDFLK</sequence>
<evidence type="ECO:0000256" key="4">
    <source>
        <dbReference type="ARBA" id="ARBA00023210"/>
    </source>
</evidence>
<keyword evidence="5 7" id="KW-0132">Cell division</keyword>
<feature type="compositionally biased region" description="Low complexity" evidence="8">
    <location>
        <begin position="337"/>
        <end position="354"/>
    </location>
</feature>
<evidence type="ECO:0000313" key="12">
    <source>
        <dbReference type="Proteomes" id="UP001054854"/>
    </source>
</evidence>
<evidence type="ECO:0000259" key="9">
    <source>
        <dbReference type="SMART" id="SM00864"/>
    </source>
</evidence>
<feature type="domain" description="Tubulin/FtsZ GTPase" evidence="9">
    <location>
        <begin position="10"/>
        <end position="202"/>
    </location>
</feature>
<dbReference type="HAMAP" id="MF_00909">
    <property type="entry name" value="FtsZ"/>
    <property type="match status" value="1"/>
</dbReference>
<comment type="similarity">
    <text evidence="1 5 7">Belongs to the FtsZ family.</text>
</comment>
<gene>
    <name evidence="5 11" type="primary">ftsZ</name>
    <name evidence="11" type="ORF">TPA0910_34910</name>
</gene>
<comment type="subunit">
    <text evidence="5">Homodimer. Polymerizes to form a dynamic ring structure in a strictly GTP-dependent manner. Interacts directly with several other division proteins.</text>
</comment>
<organism evidence="11 12">
    <name type="scientific">Streptomyces hygroscopicus</name>
    <dbReference type="NCBI Taxonomy" id="1912"/>
    <lineage>
        <taxon>Bacteria</taxon>
        <taxon>Bacillati</taxon>
        <taxon>Actinomycetota</taxon>
        <taxon>Actinomycetes</taxon>
        <taxon>Kitasatosporales</taxon>
        <taxon>Streptomycetaceae</taxon>
        <taxon>Streptomyces</taxon>
        <taxon>Streptomyces violaceusniger group</taxon>
    </lineage>
</organism>
<name>A0ABQ3U0B2_STRHY</name>
<dbReference type="PANTHER" id="PTHR30314:SF3">
    <property type="entry name" value="MITOCHONDRIAL DIVISION PROTEIN FSZA"/>
    <property type="match status" value="1"/>
</dbReference>
<evidence type="ECO:0000256" key="7">
    <source>
        <dbReference type="RuleBase" id="RU000631"/>
    </source>
</evidence>
<feature type="compositionally biased region" description="Acidic residues" evidence="8">
    <location>
        <begin position="401"/>
        <end position="412"/>
    </location>
</feature>
<feature type="domain" description="Tubulin/FtsZ 2-layer sandwich" evidence="10">
    <location>
        <begin position="204"/>
        <end position="321"/>
    </location>
</feature>
<dbReference type="InterPro" id="IPR003008">
    <property type="entry name" value="Tubulin_FtsZ_GTPase"/>
</dbReference>
<evidence type="ECO:0000256" key="2">
    <source>
        <dbReference type="ARBA" id="ARBA00022741"/>
    </source>
</evidence>
<dbReference type="Pfam" id="PF00091">
    <property type="entry name" value="Tubulin"/>
    <property type="match status" value="1"/>
</dbReference>
<dbReference type="SMART" id="SM00865">
    <property type="entry name" value="Tubulin_C"/>
    <property type="match status" value="1"/>
</dbReference>
<dbReference type="SUPFAM" id="SSF52490">
    <property type="entry name" value="Tubulin nucleotide-binding domain-like"/>
    <property type="match status" value="1"/>
</dbReference>
<dbReference type="InterPro" id="IPR020805">
    <property type="entry name" value="Cell_div_FtsZ_CS"/>
</dbReference>
<dbReference type="InterPro" id="IPR045061">
    <property type="entry name" value="FtsZ/CetZ"/>
</dbReference>
<dbReference type="SMART" id="SM00864">
    <property type="entry name" value="Tubulin"/>
    <property type="match status" value="1"/>
</dbReference>
<feature type="binding site" evidence="5">
    <location>
        <position position="136"/>
    </location>
    <ligand>
        <name>GTP</name>
        <dbReference type="ChEBI" id="CHEBI:37565"/>
    </ligand>
</feature>
<dbReference type="InterPro" id="IPR008280">
    <property type="entry name" value="Tub_FtsZ_C"/>
</dbReference>
<dbReference type="CDD" id="cd02201">
    <property type="entry name" value="FtsZ_type1"/>
    <property type="match status" value="1"/>
</dbReference>
<keyword evidence="5 7" id="KW-0131">Cell cycle</keyword>
<keyword evidence="5" id="KW-0963">Cytoplasm</keyword>
<evidence type="ECO:0000259" key="10">
    <source>
        <dbReference type="SMART" id="SM00865"/>
    </source>
</evidence>
<dbReference type="RefSeq" id="WP_030831661.1">
    <property type="nucleotide sequence ID" value="NZ_BNEK01000003.1"/>
</dbReference>
<evidence type="ECO:0000256" key="5">
    <source>
        <dbReference type="HAMAP-Rule" id="MF_00909"/>
    </source>
</evidence>
<comment type="function">
    <text evidence="5 7">Essential cell division protein that forms a contractile ring structure (Z ring) at the future cell division site. The regulation of the ring assembly controls the timing and the location of cell division. One of the functions of the FtsZ ring is to recruit other cell division proteins to the septum to produce a new cell wall between the dividing cells. Binds GTP and shows GTPase activity.</text>
</comment>
<dbReference type="InterPro" id="IPR024757">
    <property type="entry name" value="FtsZ_C"/>
</dbReference>
<evidence type="ECO:0000256" key="1">
    <source>
        <dbReference type="ARBA" id="ARBA00009690"/>
    </source>
</evidence>
<feature type="binding site" evidence="5">
    <location>
        <position position="140"/>
    </location>
    <ligand>
        <name>GTP</name>
        <dbReference type="ChEBI" id="CHEBI:37565"/>
    </ligand>
</feature>
<dbReference type="Gene3D" id="3.40.50.1440">
    <property type="entry name" value="Tubulin/FtsZ, GTPase domain"/>
    <property type="match status" value="1"/>
</dbReference>
<feature type="binding site" evidence="5">
    <location>
        <begin position="18"/>
        <end position="22"/>
    </location>
    <ligand>
        <name>GTP</name>
        <dbReference type="ChEBI" id="CHEBI:37565"/>
    </ligand>
</feature>
<dbReference type="PROSITE" id="PS01134">
    <property type="entry name" value="FTSZ_1"/>
    <property type="match status" value="1"/>
</dbReference>
<feature type="compositionally biased region" description="Pro residues" evidence="8">
    <location>
        <begin position="370"/>
        <end position="395"/>
    </location>
</feature>
<dbReference type="NCBIfam" id="TIGR00065">
    <property type="entry name" value="ftsZ"/>
    <property type="match status" value="1"/>
</dbReference>
<evidence type="ECO:0000256" key="6">
    <source>
        <dbReference type="NCBIfam" id="TIGR00065"/>
    </source>
</evidence>
<dbReference type="PANTHER" id="PTHR30314">
    <property type="entry name" value="CELL DIVISION PROTEIN FTSZ-RELATED"/>
    <property type="match status" value="1"/>
</dbReference>
<dbReference type="InterPro" id="IPR036525">
    <property type="entry name" value="Tubulin/FtsZ_GTPase_sf"/>
</dbReference>
<keyword evidence="3 5" id="KW-0342">GTP-binding</keyword>
<comment type="subcellular location">
    <subcellularLocation>
        <location evidence="5">Cytoplasm</location>
    </subcellularLocation>
    <text evidence="5">Assembles at midcell at the inner surface of the cytoplasmic membrane.</text>
</comment>
<dbReference type="EMBL" id="BNEK01000003">
    <property type="protein sequence ID" value="GHJ29058.1"/>
    <property type="molecule type" value="Genomic_DNA"/>
</dbReference>
<dbReference type="PROSITE" id="PS01135">
    <property type="entry name" value="FTSZ_2"/>
    <property type="match status" value="1"/>
</dbReference>
<comment type="caution">
    <text evidence="11">The sequence shown here is derived from an EMBL/GenBank/DDBJ whole genome shotgun (WGS) entry which is preliminary data.</text>
</comment>
<feature type="region of interest" description="Disordered" evidence="8">
    <location>
        <begin position="311"/>
        <end position="412"/>
    </location>
</feature>